<evidence type="ECO:0000313" key="12">
    <source>
        <dbReference type="EMBL" id="USS89857.1"/>
    </source>
</evidence>
<evidence type="ECO:0000256" key="5">
    <source>
        <dbReference type="ARBA" id="ARBA00005520"/>
    </source>
</evidence>
<dbReference type="GO" id="GO:0008686">
    <property type="term" value="F:3,4-dihydroxy-2-butanone-4-phosphate synthase activity"/>
    <property type="evidence" value="ECO:0007669"/>
    <property type="project" value="UniProtKB-EC"/>
</dbReference>
<dbReference type="InterPro" id="IPR000422">
    <property type="entry name" value="DHBP_synthase_RibB"/>
</dbReference>
<evidence type="ECO:0000256" key="7">
    <source>
        <dbReference type="ARBA" id="ARBA00022723"/>
    </source>
</evidence>
<evidence type="ECO:0000256" key="4">
    <source>
        <dbReference type="ARBA" id="ARBA00004904"/>
    </source>
</evidence>
<dbReference type="GO" id="GO:0046872">
    <property type="term" value="F:metal ion binding"/>
    <property type="evidence" value="ECO:0007669"/>
    <property type="project" value="UniProtKB-KW"/>
</dbReference>
<dbReference type="FunFam" id="3.90.870.10:FF:000001">
    <property type="entry name" value="Riboflavin biosynthesis protein RibBA"/>
    <property type="match status" value="1"/>
</dbReference>
<dbReference type="GO" id="GO:0005829">
    <property type="term" value="C:cytosol"/>
    <property type="evidence" value="ECO:0007669"/>
    <property type="project" value="TreeGrafter"/>
</dbReference>
<comment type="cofactor">
    <cofactor evidence="11">
        <name>Mg(2+)</name>
        <dbReference type="ChEBI" id="CHEBI:18420"/>
    </cofactor>
    <cofactor evidence="11">
        <name>Mn(2+)</name>
        <dbReference type="ChEBI" id="CHEBI:29035"/>
    </cofactor>
    <text evidence="11">Binds 2 divalent metal cations per subunit. Magnesium or manganese.</text>
</comment>
<dbReference type="RefSeq" id="WP_252767403.1">
    <property type="nucleotide sequence ID" value="NZ_CP097119.1"/>
</dbReference>
<dbReference type="PANTHER" id="PTHR21327">
    <property type="entry name" value="GTP CYCLOHYDROLASE II-RELATED"/>
    <property type="match status" value="1"/>
</dbReference>
<gene>
    <name evidence="12" type="primary">ribB</name>
    <name evidence="12" type="ORF">M3M40_03550</name>
</gene>
<keyword evidence="6 11" id="KW-0686">Riboflavin biosynthesis</keyword>
<evidence type="ECO:0000256" key="3">
    <source>
        <dbReference type="ARBA" id="ARBA00002284"/>
    </source>
</evidence>
<evidence type="ECO:0000256" key="8">
    <source>
        <dbReference type="ARBA" id="ARBA00022842"/>
    </source>
</evidence>
<evidence type="ECO:0000256" key="6">
    <source>
        <dbReference type="ARBA" id="ARBA00022619"/>
    </source>
</evidence>
<evidence type="ECO:0000256" key="11">
    <source>
        <dbReference type="RuleBase" id="RU003843"/>
    </source>
</evidence>
<dbReference type="Gene3D" id="3.90.870.10">
    <property type="entry name" value="DHBP synthase"/>
    <property type="match status" value="1"/>
</dbReference>
<dbReference type="EMBL" id="CP097119">
    <property type="protein sequence ID" value="USS89857.1"/>
    <property type="molecule type" value="Genomic_DNA"/>
</dbReference>
<keyword evidence="9 11" id="KW-0464">Manganese</keyword>
<evidence type="ECO:0000256" key="1">
    <source>
        <dbReference type="ARBA" id="ARBA00000141"/>
    </source>
</evidence>
<evidence type="ECO:0000256" key="2">
    <source>
        <dbReference type="ARBA" id="ARBA00001936"/>
    </source>
</evidence>
<name>A0A9Q9E3J6_9LACO</name>
<sequence length="205" mass="22167">MTLTNSVEAAIQRLQQGGLIVVADDQDREGEGDLIAVAEKITPETVNTMVTKARGLLCVPMALTEVQRLDLKPMSAEKDAFGTAFLEGTDAKTTTTGVSAVDRAKTINALANSESTKDDFYHPGHIFPLQALKGGVLVRNGHTEAAVDLARLAGATPVAAIIEILKEDGTMMRRADLQKFAQQEGYPFITIADLQEYRRQQEPAK</sequence>
<dbReference type="PANTHER" id="PTHR21327:SF18">
    <property type="entry name" value="3,4-DIHYDROXY-2-BUTANONE 4-PHOSPHATE SYNTHASE"/>
    <property type="match status" value="1"/>
</dbReference>
<protein>
    <recommendedName>
        <fullName evidence="11">3,4-dihydroxy-2-butanone 4-phosphate synthase</fullName>
        <shortName evidence="11">DHBP synthase</shortName>
        <ecNumber evidence="11">4.1.99.12</ecNumber>
    </recommendedName>
</protein>
<keyword evidence="8 11" id="KW-0460">Magnesium</keyword>
<keyword evidence="7 11" id="KW-0479">Metal-binding</keyword>
<evidence type="ECO:0000313" key="13">
    <source>
        <dbReference type="Proteomes" id="UP001055911"/>
    </source>
</evidence>
<dbReference type="GO" id="GO:0009231">
    <property type="term" value="P:riboflavin biosynthetic process"/>
    <property type="evidence" value="ECO:0007669"/>
    <property type="project" value="UniProtKB-KW"/>
</dbReference>
<dbReference type="InterPro" id="IPR017945">
    <property type="entry name" value="DHBP_synth_RibB-like_a/b_dom"/>
</dbReference>
<evidence type="ECO:0000256" key="10">
    <source>
        <dbReference type="ARBA" id="ARBA00023239"/>
    </source>
</evidence>
<dbReference type="EC" id="4.1.99.12" evidence="11"/>
<comment type="catalytic activity">
    <reaction evidence="1 11">
        <text>D-ribulose 5-phosphate = (2S)-2-hydroxy-3-oxobutyl phosphate + formate + H(+)</text>
        <dbReference type="Rhea" id="RHEA:18457"/>
        <dbReference type="ChEBI" id="CHEBI:15378"/>
        <dbReference type="ChEBI" id="CHEBI:15740"/>
        <dbReference type="ChEBI" id="CHEBI:58121"/>
        <dbReference type="ChEBI" id="CHEBI:58830"/>
        <dbReference type="EC" id="4.1.99.12"/>
    </reaction>
</comment>
<comment type="similarity">
    <text evidence="5">In the N-terminal section; belongs to the DHBP synthase family.</text>
</comment>
<proteinExistence type="inferred from homology"/>
<organism evidence="12 13">
    <name type="scientific">Fructilactobacillus cliffordii</name>
    <dbReference type="NCBI Taxonomy" id="2940299"/>
    <lineage>
        <taxon>Bacteria</taxon>
        <taxon>Bacillati</taxon>
        <taxon>Bacillota</taxon>
        <taxon>Bacilli</taxon>
        <taxon>Lactobacillales</taxon>
        <taxon>Lactobacillaceae</taxon>
        <taxon>Fructilactobacillus</taxon>
    </lineage>
</organism>
<comment type="function">
    <text evidence="3 11">Catalyzes the conversion of D-ribulose 5-phosphate to formate and 3,4-dihydroxy-2-butanone 4-phosphate.</text>
</comment>
<dbReference type="AlphaFoldDB" id="A0A9Q9E3J6"/>
<dbReference type="SUPFAM" id="SSF55821">
    <property type="entry name" value="YrdC/RibB"/>
    <property type="match status" value="1"/>
</dbReference>
<dbReference type="NCBIfam" id="TIGR00506">
    <property type="entry name" value="ribB"/>
    <property type="match status" value="1"/>
</dbReference>
<keyword evidence="13" id="KW-1185">Reference proteome</keyword>
<reference evidence="12" key="1">
    <citation type="submission" date="2022-05" db="EMBL/GenBank/DDBJ databases">
        <authorList>
            <person name="Oliphant S.A."/>
            <person name="Watson-Haigh N.S."/>
            <person name="Sumby K.M."/>
            <person name="Gardner J.M."/>
            <person name="Jiranek V."/>
        </authorList>
    </citation>
    <scope>NUCLEOTIDE SEQUENCE</scope>
    <source>
        <strain evidence="12">KI4_B1</strain>
    </source>
</reference>
<comment type="subunit">
    <text evidence="11">Homodimer.</text>
</comment>
<keyword evidence="10 11" id="KW-0456">Lyase</keyword>
<comment type="similarity">
    <text evidence="11">Belongs to the DHBP synthase family.</text>
</comment>
<comment type="cofactor">
    <cofactor evidence="2">
        <name>Mn(2+)</name>
        <dbReference type="ChEBI" id="CHEBI:29035"/>
    </cofactor>
</comment>
<evidence type="ECO:0000256" key="9">
    <source>
        <dbReference type="ARBA" id="ARBA00023211"/>
    </source>
</evidence>
<accession>A0A9Q9E3J6</accession>
<comment type="pathway">
    <text evidence="4 11">Cofactor biosynthesis; riboflavin biosynthesis; 2-hydroxy-3-oxobutyl phosphate from D-ribulose 5-phosphate: step 1/1.</text>
</comment>
<dbReference type="Proteomes" id="UP001055911">
    <property type="component" value="Chromosome"/>
</dbReference>
<dbReference type="Pfam" id="PF00926">
    <property type="entry name" value="DHBP_synthase"/>
    <property type="match status" value="1"/>
</dbReference>